<keyword evidence="4" id="KW-1185">Reference proteome</keyword>
<feature type="non-terminal residue" evidence="3">
    <location>
        <position position="106"/>
    </location>
</feature>
<reference evidence="3" key="1">
    <citation type="submission" date="2023-07" db="EMBL/GenBank/DDBJ databases">
        <title>Mycolicibacterium sp. nov., a novel bacterial species.</title>
        <authorList>
            <person name="Cao Y."/>
        </authorList>
    </citation>
    <scope>NUCLEOTIDE SEQUENCE</scope>
    <source>
        <strain evidence="3">KC 300</strain>
    </source>
</reference>
<organism evidence="3 4">
    <name type="scientific">Mycolicibacterium arseniciresistens</name>
    <dbReference type="NCBI Taxonomy" id="3062257"/>
    <lineage>
        <taxon>Bacteria</taxon>
        <taxon>Bacillati</taxon>
        <taxon>Actinomycetota</taxon>
        <taxon>Actinomycetes</taxon>
        <taxon>Mycobacteriales</taxon>
        <taxon>Mycobacteriaceae</taxon>
        <taxon>Mycolicibacterium</taxon>
    </lineage>
</organism>
<evidence type="ECO:0000259" key="2">
    <source>
        <dbReference type="Pfam" id="PF24553"/>
    </source>
</evidence>
<dbReference type="InterPro" id="IPR056935">
    <property type="entry name" value="Rv0428c-like_C"/>
</dbReference>
<protein>
    <submittedName>
        <fullName evidence="3">GNAT family N-acetyltransferase</fullName>
    </submittedName>
</protein>
<comment type="caution">
    <text evidence="3">The sequence shown here is derived from an EMBL/GenBank/DDBJ whole genome shotgun (WGS) entry which is preliminary data.</text>
</comment>
<gene>
    <name evidence="3" type="ORF">Q2100_17440</name>
</gene>
<evidence type="ECO:0000313" key="3">
    <source>
        <dbReference type="EMBL" id="MDO3637530.1"/>
    </source>
</evidence>
<dbReference type="EMBL" id="JAUMSQ010000133">
    <property type="protein sequence ID" value="MDO3637530.1"/>
    <property type="molecule type" value="Genomic_DNA"/>
</dbReference>
<feature type="domain" description="Histone acetyltransferase Rv0428c-like C-terminal" evidence="2">
    <location>
        <begin position="69"/>
        <end position="105"/>
    </location>
</feature>
<sequence>MPELPPTGTRVSLRYRLPPGSSPPLTDVVGHLIAVGPTLRVRTKRGDEVDVAAADVVAVKALADAPVRTADIRNLEHAAAGAWPGRRQEWLDGWLLREAGGHTHRG</sequence>
<accession>A0ABT8UL30</accession>
<evidence type="ECO:0000259" key="1">
    <source>
        <dbReference type="Pfam" id="PF24551"/>
    </source>
</evidence>
<evidence type="ECO:0000313" key="4">
    <source>
        <dbReference type="Proteomes" id="UP001168823"/>
    </source>
</evidence>
<name>A0ABT8UL30_9MYCO</name>
<dbReference type="InterPro" id="IPR056934">
    <property type="entry name" value="SH3_Rv0428c"/>
</dbReference>
<dbReference type="Pfam" id="PF24553">
    <property type="entry name" value="Rv0428c_C"/>
    <property type="match status" value="1"/>
</dbReference>
<dbReference type="Proteomes" id="UP001168823">
    <property type="component" value="Unassembled WGS sequence"/>
</dbReference>
<dbReference type="Pfam" id="PF24551">
    <property type="entry name" value="SH3_Rv0428c"/>
    <property type="match status" value="1"/>
</dbReference>
<feature type="domain" description="Histone acetyltransferase Rv0428c-like SH3" evidence="1">
    <location>
        <begin position="5"/>
        <end position="60"/>
    </location>
</feature>
<proteinExistence type="predicted"/>